<evidence type="ECO:0000313" key="2">
    <source>
        <dbReference type="EMBL" id="CAI6331807.1"/>
    </source>
</evidence>
<dbReference type="EMBL" id="CAOQHR010000003">
    <property type="protein sequence ID" value="CAI6331807.1"/>
    <property type="molecule type" value="Genomic_DNA"/>
</dbReference>
<accession>A0A9W4XHG3</accession>
<keyword evidence="1" id="KW-0812">Transmembrane</keyword>
<organism evidence="2 3">
    <name type="scientific">Periconia digitata</name>
    <dbReference type="NCBI Taxonomy" id="1303443"/>
    <lineage>
        <taxon>Eukaryota</taxon>
        <taxon>Fungi</taxon>
        <taxon>Dikarya</taxon>
        <taxon>Ascomycota</taxon>
        <taxon>Pezizomycotina</taxon>
        <taxon>Dothideomycetes</taxon>
        <taxon>Pleosporomycetidae</taxon>
        <taxon>Pleosporales</taxon>
        <taxon>Massarineae</taxon>
        <taxon>Periconiaceae</taxon>
        <taxon>Periconia</taxon>
    </lineage>
</organism>
<keyword evidence="1" id="KW-0472">Membrane</keyword>
<gene>
    <name evidence="2" type="ORF">PDIGIT_LOCUS4836</name>
</gene>
<evidence type="ECO:0000313" key="3">
    <source>
        <dbReference type="Proteomes" id="UP001152607"/>
    </source>
</evidence>
<feature type="transmembrane region" description="Helical" evidence="1">
    <location>
        <begin position="167"/>
        <end position="189"/>
    </location>
</feature>
<reference evidence="2" key="1">
    <citation type="submission" date="2023-01" db="EMBL/GenBank/DDBJ databases">
        <authorList>
            <person name="Van Ghelder C."/>
            <person name="Rancurel C."/>
        </authorList>
    </citation>
    <scope>NUCLEOTIDE SEQUENCE</scope>
    <source>
        <strain evidence="2">CNCM I-4278</strain>
    </source>
</reference>
<dbReference type="AlphaFoldDB" id="A0A9W4XHG3"/>
<proteinExistence type="predicted"/>
<dbReference type="Proteomes" id="UP001152607">
    <property type="component" value="Unassembled WGS sequence"/>
</dbReference>
<sequence length="203" mass="22389">MMMIVAYRNKSRYYTTIAGVLRFSVSSNNTKQNKASQAGASQTPLQLECNKRNAKPSSFSYTKTNPKKKNKHQIAQSNSFFFLSFSRSHPILRFPTYLIVTCLLTTSINQSQRYPATPILPLQTKKTTVPEPETCGSAAAVGKSLFYLNASLAAALVTLPLSSTIDYYTCSLVCTMMVVVLFFIIAVILTWDSCKMHVEGAGG</sequence>
<keyword evidence="1" id="KW-1133">Transmembrane helix</keyword>
<keyword evidence="3" id="KW-1185">Reference proteome</keyword>
<evidence type="ECO:0000256" key="1">
    <source>
        <dbReference type="SAM" id="Phobius"/>
    </source>
</evidence>
<protein>
    <submittedName>
        <fullName evidence="2">Uncharacterized protein</fullName>
    </submittedName>
</protein>
<name>A0A9W4XHG3_9PLEO</name>
<comment type="caution">
    <text evidence="2">The sequence shown here is derived from an EMBL/GenBank/DDBJ whole genome shotgun (WGS) entry which is preliminary data.</text>
</comment>